<evidence type="ECO:0000256" key="11">
    <source>
        <dbReference type="HAMAP-Rule" id="MF_01145"/>
    </source>
</evidence>
<dbReference type="Pfam" id="PF13616">
    <property type="entry name" value="Rotamase_3"/>
    <property type="match status" value="1"/>
</dbReference>
<evidence type="ECO:0000256" key="2">
    <source>
        <dbReference type="ARBA" id="ARBA00004193"/>
    </source>
</evidence>
<dbReference type="InterPro" id="IPR050245">
    <property type="entry name" value="PrsA_foldase"/>
</dbReference>
<organism evidence="14 15">
    <name type="scientific">Amylolactobacillus amylotrophicus DSM 20534</name>
    <dbReference type="NCBI Taxonomy" id="1423722"/>
    <lineage>
        <taxon>Bacteria</taxon>
        <taxon>Bacillati</taxon>
        <taxon>Bacillota</taxon>
        <taxon>Bacilli</taxon>
        <taxon>Lactobacillales</taxon>
        <taxon>Lactobacillaceae</taxon>
        <taxon>Amylolactobacillus</taxon>
    </lineage>
</organism>
<dbReference type="GO" id="GO:0005886">
    <property type="term" value="C:plasma membrane"/>
    <property type="evidence" value="ECO:0007669"/>
    <property type="project" value="UniProtKB-SubCell"/>
</dbReference>
<comment type="subcellular location">
    <subcellularLocation>
        <location evidence="2 11">Cell membrane</location>
        <topology evidence="2 11">Lipid-anchor</topology>
    </subcellularLocation>
</comment>
<proteinExistence type="inferred from homology"/>
<dbReference type="InterPro" id="IPR046357">
    <property type="entry name" value="PPIase_dom_sf"/>
</dbReference>
<evidence type="ECO:0000256" key="9">
    <source>
        <dbReference type="ARBA" id="ARBA00023235"/>
    </source>
</evidence>
<keyword evidence="8 11" id="KW-0564">Palmitate</keyword>
<dbReference type="EMBL" id="AZCV01000006">
    <property type="protein sequence ID" value="KRK37291.1"/>
    <property type="molecule type" value="Genomic_DNA"/>
</dbReference>
<dbReference type="EC" id="5.2.1.8" evidence="11"/>
<evidence type="ECO:0000256" key="7">
    <source>
        <dbReference type="ARBA" id="ARBA00023136"/>
    </source>
</evidence>
<dbReference type="PATRIC" id="fig|1423722.3.peg.1432"/>
<dbReference type="RefSeq" id="WP_056947022.1">
    <property type="nucleotide sequence ID" value="NZ_AZCV01000006.1"/>
</dbReference>
<evidence type="ECO:0000256" key="6">
    <source>
        <dbReference type="ARBA" id="ARBA00023110"/>
    </source>
</evidence>
<dbReference type="InterPro" id="IPR000297">
    <property type="entry name" value="PPIase_PpiC"/>
</dbReference>
<reference evidence="14 15" key="1">
    <citation type="journal article" date="2015" name="Genome Announc.">
        <title>Expanding the biotechnology potential of lactobacilli through comparative genomics of 213 strains and associated genera.</title>
        <authorList>
            <person name="Sun Z."/>
            <person name="Harris H.M."/>
            <person name="McCann A."/>
            <person name="Guo C."/>
            <person name="Argimon S."/>
            <person name="Zhang W."/>
            <person name="Yang X."/>
            <person name="Jeffery I.B."/>
            <person name="Cooney J.C."/>
            <person name="Kagawa T.F."/>
            <person name="Liu W."/>
            <person name="Song Y."/>
            <person name="Salvetti E."/>
            <person name="Wrobel A."/>
            <person name="Rasinkangas P."/>
            <person name="Parkhill J."/>
            <person name="Rea M.C."/>
            <person name="O'Sullivan O."/>
            <person name="Ritari J."/>
            <person name="Douillard F.P."/>
            <person name="Paul Ross R."/>
            <person name="Yang R."/>
            <person name="Briner A.E."/>
            <person name="Felis G.E."/>
            <person name="de Vos W.M."/>
            <person name="Barrangou R."/>
            <person name="Klaenhammer T.R."/>
            <person name="Caufield P.W."/>
            <person name="Cui Y."/>
            <person name="Zhang H."/>
            <person name="O'Toole P.W."/>
        </authorList>
    </citation>
    <scope>NUCLEOTIDE SEQUENCE [LARGE SCALE GENOMIC DNA]</scope>
    <source>
        <strain evidence="14 15">DSM 20534</strain>
    </source>
</reference>
<keyword evidence="6 11" id="KW-0697">Rotamase</keyword>
<evidence type="ECO:0000313" key="14">
    <source>
        <dbReference type="EMBL" id="KRK37291.1"/>
    </source>
</evidence>
<feature type="signal peptide" evidence="12">
    <location>
        <begin position="1"/>
        <end position="22"/>
    </location>
</feature>
<dbReference type="PROSITE" id="PS51257">
    <property type="entry name" value="PROKAR_LIPOPROTEIN"/>
    <property type="match status" value="1"/>
</dbReference>
<dbReference type="Gene3D" id="3.10.50.40">
    <property type="match status" value="1"/>
</dbReference>
<keyword evidence="5 11" id="KW-0732">Signal</keyword>
<dbReference type="PANTHER" id="PTHR47245:SF1">
    <property type="entry name" value="FOLDASE PROTEIN PRSA"/>
    <property type="match status" value="1"/>
</dbReference>
<keyword evidence="10 11" id="KW-0449">Lipoprotein</keyword>
<dbReference type="NCBIfam" id="NF003356">
    <property type="entry name" value="PRK04405.1"/>
    <property type="match status" value="1"/>
</dbReference>
<comment type="function">
    <text evidence="11">Plays a major role in protein secretion by helping the post-translocational extracellular folding of several secreted proteins.</text>
</comment>
<dbReference type="SUPFAM" id="SSF109998">
    <property type="entry name" value="Triger factor/SurA peptide-binding domain-like"/>
    <property type="match status" value="1"/>
</dbReference>
<evidence type="ECO:0000256" key="4">
    <source>
        <dbReference type="ARBA" id="ARBA00022475"/>
    </source>
</evidence>
<dbReference type="GO" id="GO:0003755">
    <property type="term" value="F:peptidyl-prolyl cis-trans isomerase activity"/>
    <property type="evidence" value="ECO:0007669"/>
    <property type="project" value="UniProtKB-UniRule"/>
</dbReference>
<comment type="similarity">
    <text evidence="3 11">Belongs to the PrsA family.</text>
</comment>
<protein>
    <recommendedName>
        <fullName evidence="11">Foldase protein PrsA</fullName>
        <ecNumber evidence="11">5.2.1.8</ecNumber>
    </recommendedName>
</protein>
<dbReference type="AlphaFoldDB" id="A0A0R1GSY0"/>
<dbReference type="HAMAP" id="MF_01145">
    <property type="entry name" value="Foldase_PrsA"/>
    <property type="match status" value="1"/>
</dbReference>
<accession>A0A0R1GSY0</accession>
<feature type="domain" description="PpiC" evidence="13">
    <location>
        <begin position="141"/>
        <end position="234"/>
    </location>
</feature>
<dbReference type="Proteomes" id="UP000050909">
    <property type="component" value="Unassembled WGS sequence"/>
</dbReference>
<dbReference type="InterPro" id="IPR023059">
    <property type="entry name" value="Foldase_PrsA"/>
</dbReference>
<keyword evidence="9 11" id="KW-0413">Isomerase</keyword>
<dbReference type="GO" id="GO:0006457">
    <property type="term" value="P:protein folding"/>
    <property type="evidence" value="ECO:0007669"/>
    <property type="project" value="UniProtKB-UniRule"/>
</dbReference>
<evidence type="ECO:0000256" key="1">
    <source>
        <dbReference type="ARBA" id="ARBA00000971"/>
    </source>
</evidence>
<gene>
    <name evidence="11" type="primary">prsA</name>
    <name evidence="14" type="ORF">FC62_GL001406</name>
</gene>
<comment type="catalytic activity">
    <reaction evidence="1 11">
        <text>[protein]-peptidylproline (omega=180) = [protein]-peptidylproline (omega=0)</text>
        <dbReference type="Rhea" id="RHEA:16237"/>
        <dbReference type="Rhea" id="RHEA-COMP:10747"/>
        <dbReference type="Rhea" id="RHEA-COMP:10748"/>
        <dbReference type="ChEBI" id="CHEBI:83833"/>
        <dbReference type="ChEBI" id="CHEBI:83834"/>
        <dbReference type="EC" id="5.2.1.8"/>
    </reaction>
</comment>
<feature type="chain" id="PRO_5039191207" description="Foldase protein PrsA" evidence="12">
    <location>
        <begin position="23"/>
        <end position="301"/>
    </location>
</feature>
<comment type="caution">
    <text evidence="14">The sequence shown here is derived from an EMBL/GenBank/DDBJ whole genome shotgun (WGS) entry which is preliminary data.</text>
</comment>
<evidence type="ECO:0000256" key="5">
    <source>
        <dbReference type="ARBA" id="ARBA00022729"/>
    </source>
</evidence>
<name>A0A0R1GSY0_9LACO</name>
<evidence type="ECO:0000259" key="13">
    <source>
        <dbReference type="PROSITE" id="PS50198"/>
    </source>
</evidence>
<dbReference type="PROSITE" id="PS50198">
    <property type="entry name" value="PPIC_PPIASE_2"/>
    <property type="match status" value="1"/>
</dbReference>
<sequence>MNRLVKKVGVVLGVAGLSLTLAACSNDKTVVSYKGGKITQSEFYDELKKSSSGQSTLANMIIEKSLDEQYGDKVSSKKVTKEFNNYKKQYGSQFDSVLTQNGLTQATFKKNIRTNMLTEVALKDLKKVTAKQEQKAWKSFEPKVTVQHILVEKEDTAKTIIAELDKGTSFKSLAKKYSTDDATKEDAGKLPAFDNSDTTLDSTFKEAAFKLKQGEYTKTAVKTEYGYHVIKMIKRPAKGTLKERKAEIDKQIYDSWLQDSTVMQGVIAKVLKKADPNIKDSDLKSVLSQYATSTTSSSVSK</sequence>
<keyword evidence="15" id="KW-1185">Reference proteome</keyword>
<evidence type="ECO:0000256" key="10">
    <source>
        <dbReference type="ARBA" id="ARBA00023288"/>
    </source>
</evidence>
<evidence type="ECO:0000313" key="15">
    <source>
        <dbReference type="Proteomes" id="UP000050909"/>
    </source>
</evidence>
<dbReference type="InterPro" id="IPR027304">
    <property type="entry name" value="Trigger_fact/SurA_dom_sf"/>
</dbReference>
<dbReference type="SUPFAM" id="SSF54534">
    <property type="entry name" value="FKBP-like"/>
    <property type="match status" value="1"/>
</dbReference>
<evidence type="ECO:0000256" key="12">
    <source>
        <dbReference type="SAM" id="SignalP"/>
    </source>
</evidence>
<keyword evidence="4 11" id="KW-1003">Cell membrane</keyword>
<keyword evidence="7 11" id="KW-0472">Membrane</keyword>
<dbReference type="PANTHER" id="PTHR47245">
    <property type="entry name" value="PEPTIDYLPROLYL ISOMERASE"/>
    <property type="match status" value="1"/>
</dbReference>
<evidence type="ECO:0000256" key="8">
    <source>
        <dbReference type="ARBA" id="ARBA00023139"/>
    </source>
</evidence>
<evidence type="ECO:0000256" key="3">
    <source>
        <dbReference type="ARBA" id="ARBA00006071"/>
    </source>
</evidence>